<feature type="transmembrane region" description="Helical" evidence="1">
    <location>
        <begin position="71"/>
        <end position="89"/>
    </location>
</feature>
<name>A0A7D6CPC2_9EURY</name>
<feature type="transmembrane region" description="Helical" evidence="1">
    <location>
        <begin position="110"/>
        <end position="130"/>
    </location>
</feature>
<keyword evidence="1" id="KW-0472">Membrane</keyword>
<feature type="transmembrane region" description="Helical" evidence="1">
    <location>
        <begin position="181"/>
        <end position="202"/>
    </location>
</feature>
<feature type="transmembrane region" description="Helical" evidence="1">
    <location>
        <begin position="150"/>
        <end position="169"/>
    </location>
</feature>
<keyword evidence="3" id="KW-0482">Metalloprotease</keyword>
<dbReference type="GO" id="GO:0004175">
    <property type="term" value="F:endopeptidase activity"/>
    <property type="evidence" value="ECO:0007669"/>
    <property type="project" value="UniProtKB-ARBA"/>
</dbReference>
<organism evidence="3 4">
    <name type="scientific">Natrinema zhouii</name>
    <dbReference type="NCBI Taxonomy" id="1710539"/>
    <lineage>
        <taxon>Archaea</taxon>
        <taxon>Methanobacteriati</taxon>
        <taxon>Methanobacteriota</taxon>
        <taxon>Stenosarchaea group</taxon>
        <taxon>Halobacteria</taxon>
        <taxon>Halobacteriales</taxon>
        <taxon>Natrialbaceae</taxon>
        <taxon>Natrinema</taxon>
    </lineage>
</organism>
<keyword evidence="3" id="KW-0645">Protease</keyword>
<evidence type="ECO:0000259" key="2">
    <source>
        <dbReference type="Pfam" id="PF02517"/>
    </source>
</evidence>
<evidence type="ECO:0000256" key="1">
    <source>
        <dbReference type="SAM" id="Phobius"/>
    </source>
</evidence>
<protein>
    <submittedName>
        <fullName evidence="3">CPBP family intramembrane metalloprotease</fullName>
    </submittedName>
</protein>
<dbReference type="RefSeq" id="WP_180840161.1">
    <property type="nucleotide sequence ID" value="NZ_CP059154.1"/>
</dbReference>
<feature type="transmembrane region" description="Helical" evidence="1">
    <location>
        <begin position="208"/>
        <end position="225"/>
    </location>
</feature>
<dbReference type="GeneID" id="56144085"/>
<dbReference type="AlphaFoldDB" id="A0A7D6CPC2"/>
<dbReference type="GO" id="GO:0080120">
    <property type="term" value="P:CAAX-box protein maturation"/>
    <property type="evidence" value="ECO:0007669"/>
    <property type="project" value="UniProtKB-ARBA"/>
</dbReference>
<evidence type="ECO:0000313" key="3">
    <source>
        <dbReference type="EMBL" id="QLK24970.1"/>
    </source>
</evidence>
<dbReference type="Proteomes" id="UP000510869">
    <property type="component" value="Chromosome"/>
</dbReference>
<proteinExistence type="predicted"/>
<dbReference type="PANTHER" id="PTHR36435">
    <property type="entry name" value="SLR1288 PROTEIN"/>
    <property type="match status" value="1"/>
</dbReference>
<keyword evidence="4" id="KW-1185">Reference proteome</keyword>
<feature type="transmembrane region" description="Helical" evidence="1">
    <location>
        <begin position="232"/>
        <end position="252"/>
    </location>
</feature>
<dbReference type="PANTHER" id="PTHR36435:SF1">
    <property type="entry name" value="CAAX AMINO TERMINAL PROTEASE FAMILY PROTEIN"/>
    <property type="match status" value="1"/>
</dbReference>
<dbReference type="InterPro" id="IPR003675">
    <property type="entry name" value="Rce1/LyrA-like_dom"/>
</dbReference>
<feature type="domain" description="CAAX prenyl protease 2/Lysostaphin resistance protein A-like" evidence="2">
    <location>
        <begin position="150"/>
        <end position="240"/>
    </location>
</feature>
<dbReference type="Pfam" id="PF02517">
    <property type="entry name" value="Rce1-like"/>
    <property type="match status" value="1"/>
</dbReference>
<evidence type="ECO:0000313" key="4">
    <source>
        <dbReference type="Proteomes" id="UP000510869"/>
    </source>
</evidence>
<keyword evidence="1" id="KW-0812">Transmembrane</keyword>
<dbReference type="InterPro" id="IPR052710">
    <property type="entry name" value="CAAX_protease"/>
</dbReference>
<accession>A0A7D6CPC2</accession>
<dbReference type="KEGG" id="nay:HYG81_12730"/>
<dbReference type="EMBL" id="CP059154">
    <property type="protein sequence ID" value="QLK24970.1"/>
    <property type="molecule type" value="Genomic_DNA"/>
</dbReference>
<keyword evidence="3" id="KW-0378">Hydrolase</keyword>
<gene>
    <name evidence="3" type="ORF">HYG81_12730</name>
</gene>
<reference evidence="3 4" key="1">
    <citation type="submission" date="2020-07" db="EMBL/GenBank/DDBJ databases">
        <title>Natrinema (YPL30) sp. nov. and Haloterrigena xxxxxx (YPL8) sp. nov., isolated from a salt mine.</title>
        <authorList>
            <person name="Cui H."/>
        </authorList>
    </citation>
    <scope>NUCLEOTIDE SEQUENCE [LARGE SCALE GENOMIC DNA]</scope>
    <source>
        <strain evidence="3 4">YPL13</strain>
    </source>
</reference>
<sequence length="254" mass="26973">MTSGPSDRWIDVGGPSIDRQRRLSGTVAPLAELPLWIGIALALVPFLFPVLAFTAIYTVTMGSDPGLPEQFANLPLGIGYCCVLAVLRWRFDDAIWRASAVFRRPSIREIGAALLAAIVGIGIVIGINRYAATVGFEPHDPGQVTTSVDLAILLFGSVLVAPIAEELLFRGLVFGQLLSRGYGLLAAAVLSVLLFTVIHVFIAGLVSIAVAGVLGALLTVLRVWYDNLVGAWLMHALINTAALLIALAVLPAPW</sequence>
<keyword evidence="1" id="KW-1133">Transmembrane helix</keyword>
<dbReference type="GO" id="GO:0008237">
    <property type="term" value="F:metallopeptidase activity"/>
    <property type="evidence" value="ECO:0007669"/>
    <property type="project" value="UniProtKB-KW"/>
</dbReference>
<dbReference type="OrthoDB" id="205362at2157"/>
<feature type="transmembrane region" description="Helical" evidence="1">
    <location>
        <begin position="33"/>
        <end position="59"/>
    </location>
</feature>